<dbReference type="GO" id="GO:0003735">
    <property type="term" value="F:structural constituent of ribosome"/>
    <property type="evidence" value="ECO:0007669"/>
    <property type="project" value="InterPro"/>
</dbReference>
<proteinExistence type="inferred from homology"/>
<evidence type="ECO:0000256" key="5">
    <source>
        <dbReference type="HAMAP-Rule" id="MF_00382"/>
    </source>
</evidence>
<evidence type="ECO:0000256" key="3">
    <source>
        <dbReference type="ARBA" id="ARBA00023274"/>
    </source>
</evidence>
<dbReference type="CDD" id="cd07026">
    <property type="entry name" value="Ribosomal_L20"/>
    <property type="match status" value="1"/>
</dbReference>
<keyword evidence="5 6" id="KW-0694">RNA-binding</keyword>
<dbReference type="GO" id="GO:0006412">
    <property type="term" value="P:translation"/>
    <property type="evidence" value="ECO:0007669"/>
    <property type="project" value="InterPro"/>
</dbReference>
<gene>
    <name evidence="5 7" type="primary">rplT</name>
    <name evidence="7" type="ORF">KDA10_03910</name>
</gene>
<comment type="similarity">
    <text evidence="1 5 6">Belongs to the bacterial ribosomal protein bL20 family.</text>
</comment>
<sequence length="117" mass="13506">MTRVKGGPRARNKHRSIIKLAKGYRGTRSKLFRRANEAVLRAGEHAFAGRRIRRRDMRKLWISRISGALTQHEINYSTFMHILPKTGIVLNRKMLSEIAINDPKAFEEVVNKVKAIK</sequence>
<dbReference type="GO" id="GO:1990904">
    <property type="term" value="C:ribonucleoprotein complex"/>
    <property type="evidence" value="ECO:0007669"/>
    <property type="project" value="UniProtKB-KW"/>
</dbReference>
<evidence type="ECO:0000256" key="4">
    <source>
        <dbReference type="ARBA" id="ARBA00035172"/>
    </source>
</evidence>
<dbReference type="Gene3D" id="6.10.160.10">
    <property type="match status" value="1"/>
</dbReference>
<dbReference type="InterPro" id="IPR005813">
    <property type="entry name" value="Ribosomal_bL20"/>
</dbReference>
<organism evidence="7 8">
    <name type="scientific">candidate division WWE3 bacterium</name>
    <dbReference type="NCBI Taxonomy" id="2053526"/>
    <lineage>
        <taxon>Bacteria</taxon>
        <taxon>Katanobacteria</taxon>
    </lineage>
</organism>
<dbReference type="EMBL" id="JAGQNY010000024">
    <property type="protein sequence ID" value="MCA9302471.1"/>
    <property type="molecule type" value="Genomic_DNA"/>
</dbReference>
<dbReference type="Gene3D" id="1.10.1900.20">
    <property type="entry name" value="Ribosomal protein L20"/>
    <property type="match status" value="1"/>
</dbReference>
<dbReference type="PANTHER" id="PTHR10986">
    <property type="entry name" value="39S RIBOSOMAL PROTEIN L20"/>
    <property type="match status" value="1"/>
</dbReference>
<comment type="function">
    <text evidence="5 6">Binds directly to 23S ribosomal RNA and is necessary for the in vitro assembly process of the 50S ribosomal subunit. It is not involved in the protein synthesizing functions of that subunit.</text>
</comment>
<accession>A0A955E1K8</accession>
<name>A0A955E1K8_UNCKA</name>
<dbReference type="AlphaFoldDB" id="A0A955E1K8"/>
<evidence type="ECO:0000313" key="7">
    <source>
        <dbReference type="EMBL" id="MCA9302471.1"/>
    </source>
</evidence>
<evidence type="ECO:0000313" key="8">
    <source>
        <dbReference type="Proteomes" id="UP000714817"/>
    </source>
</evidence>
<dbReference type="InterPro" id="IPR035566">
    <property type="entry name" value="Ribosomal_protein_bL20_C"/>
</dbReference>
<dbReference type="GO" id="GO:0019843">
    <property type="term" value="F:rRNA binding"/>
    <property type="evidence" value="ECO:0007669"/>
    <property type="project" value="UniProtKB-UniRule"/>
</dbReference>
<reference evidence="7" key="2">
    <citation type="journal article" date="2021" name="Microbiome">
        <title>Successional dynamics and alternative stable states in a saline activated sludge microbial community over 9 years.</title>
        <authorList>
            <person name="Wang Y."/>
            <person name="Ye J."/>
            <person name="Ju F."/>
            <person name="Liu L."/>
            <person name="Boyd J.A."/>
            <person name="Deng Y."/>
            <person name="Parks D.H."/>
            <person name="Jiang X."/>
            <person name="Yin X."/>
            <person name="Woodcroft B.J."/>
            <person name="Tyson G.W."/>
            <person name="Hugenholtz P."/>
            <person name="Polz M.F."/>
            <person name="Zhang T."/>
        </authorList>
    </citation>
    <scope>NUCLEOTIDE SEQUENCE</scope>
    <source>
        <strain evidence="7">HKST-UBA80</strain>
    </source>
</reference>
<protein>
    <recommendedName>
        <fullName evidence="4 5">Large ribosomal subunit protein bL20</fullName>
    </recommendedName>
</protein>
<keyword evidence="2 5" id="KW-0689">Ribosomal protein</keyword>
<dbReference type="GO" id="GO:0000027">
    <property type="term" value="P:ribosomal large subunit assembly"/>
    <property type="evidence" value="ECO:0007669"/>
    <property type="project" value="UniProtKB-UniRule"/>
</dbReference>
<evidence type="ECO:0000256" key="1">
    <source>
        <dbReference type="ARBA" id="ARBA00007698"/>
    </source>
</evidence>
<keyword evidence="3 5" id="KW-0687">Ribonucleoprotein</keyword>
<evidence type="ECO:0000256" key="6">
    <source>
        <dbReference type="RuleBase" id="RU000560"/>
    </source>
</evidence>
<dbReference type="PRINTS" id="PR00062">
    <property type="entry name" value="RIBOSOMALL20"/>
</dbReference>
<dbReference type="Pfam" id="PF00453">
    <property type="entry name" value="Ribosomal_L20"/>
    <property type="match status" value="1"/>
</dbReference>
<dbReference type="Proteomes" id="UP000714817">
    <property type="component" value="Unassembled WGS sequence"/>
</dbReference>
<evidence type="ECO:0000256" key="2">
    <source>
        <dbReference type="ARBA" id="ARBA00022980"/>
    </source>
</evidence>
<dbReference type="NCBIfam" id="TIGR01032">
    <property type="entry name" value="rplT_bact"/>
    <property type="match status" value="1"/>
</dbReference>
<dbReference type="HAMAP" id="MF_00382">
    <property type="entry name" value="Ribosomal_bL20"/>
    <property type="match status" value="1"/>
</dbReference>
<dbReference type="GO" id="GO:0005840">
    <property type="term" value="C:ribosome"/>
    <property type="evidence" value="ECO:0007669"/>
    <property type="project" value="UniProtKB-KW"/>
</dbReference>
<dbReference type="SUPFAM" id="SSF74731">
    <property type="entry name" value="Ribosomal protein L20"/>
    <property type="match status" value="1"/>
</dbReference>
<comment type="caution">
    <text evidence="7">The sequence shown here is derived from an EMBL/GenBank/DDBJ whole genome shotgun (WGS) entry which is preliminary data.</text>
</comment>
<reference evidence="7" key="1">
    <citation type="submission" date="2020-04" db="EMBL/GenBank/DDBJ databases">
        <authorList>
            <person name="Zhang T."/>
        </authorList>
    </citation>
    <scope>NUCLEOTIDE SEQUENCE</scope>
    <source>
        <strain evidence="7">HKST-UBA80</strain>
    </source>
</reference>
<keyword evidence="5 6" id="KW-0699">rRNA-binding</keyword>
<dbReference type="FunFam" id="1.10.1900.20:FF:000001">
    <property type="entry name" value="50S ribosomal protein L20"/>
    <property type="match status" value="1"/>
</dbReference>